<proteinExistence type="predicted"/>
<protein>
    <recommendedName>
        <fullName evidence="3">Ferritin/DPS protein domain-containing protein</fullName>
    </recommendedName>
</protein>
<organism evidence="1 2">
    <name type="scientific">Stieleria maiorica</name>
    <dbReference type="NCBI Taxonomy" id="2795974"/>
    <lineage>
        <taxon>Bacteria</taxon>
        <taxon>Pseudomonadati</taxon>
        <taxon>Planctomycetota</taxon>
        <taxon>Planctomycetia</taxon>
        <taxon>Pirellulales</taxon>
        <taxon>Pirellulaceae</taxon>
        <taxon>Stieleria</taxon>
    </lineage>
</organism>
<dbReference type="Proteomes" id="UP000321353">
    <property type="component" value="Chromosome"/>
</dbReference>
<keyword evidence="2" id="KW-1185">Reference proteome</keyword>
<reference evidence="1 2" key="1">
    <citation type="submission" date="2019-02" db="EMBL/GenBank/DDBJ databases">
        <title>Planctomycetal bacteria perform biofilm scaping via a novel small molecule.</title>
        <authorList>
            <person name="Jeske O."/>
            <person name="Boedeker C."/>
            <person name="Wiegand S."/>
            <person name="Breitling P."/>
            <person name="Kallscheuer N."/>
            <person name="Jogler M."/>
            <person name="Rohde M."/>
            <person name="Petersen J."/>
            <person name="Medema M.H."/>
            <person name="Surup F."/>
            <person name="Jogler C."/>
        </authorList>
    </citation>
    <scope>NUCLEOTIDE SEQUENCE [LARGE SCALE GENOMIC DNA]</scope>
    <source>
        <strain evidence="1 2">Mal15</strain>
    </source>
</reference>
<evidence type="ECO:0000313" key="1">
    <source>
        <dbReference type="EMBL" id="QEF97824.1"/>
    </source>
</evidence>
<gene>
    <name evidence="1" type="ORF">Mal15_18690</name>
</gene>
<dbReference type="EMBL" id="CP036264">
    <property type="protein sequence ID" value="QEF97824.1"/>
    <property type="molecule type" value="Genomic_DNA"/>
</dbReference>
<accession>A0A5B9MDY9</accession>
<evidence type="ECO:0008006" key="3">
    <source>
        <dbReference type="Google" id="ProtNLM"/>
    </source>
</evidence>
<dbReference type="KEGG" id="smam:Mal15_18690"/>
<dbReference type="RefSeq" id="WP_147867444.1">
    <property type="nucleotide sequence ID" value="NZ_CP036264.1"/>
</dbReference>
<sequence>MSNPRTVYEILQLLEKYHGQRRATYSRLAGDATDAMAQILLEHLVVLEDHSLKVVQGEMQQLDPKHATYLTSGPVLSQEVTHAGDCHCAGDPTFQESLACALESDHLLDQLLHRLEGCSAAPSVLGLAKRLRDLEETKGRQIANFTRMD</sequence>
<dbReference type="AlphaFoldDB" id="A0A5B9MDY9"/>
<evidence type="ECO:0000313" key="2">
    <source>
        <dbReference type="Proteomes" id="UP000321353"/>
    </source>
</evidence>
<name>A0A5B9MDY9_9BACT</name>